<keyword evidence="5" id="KW-0804">Transcription</keyword>
<evidence type="ECO:0000256" key="4">
    <source>
        <dbReference type="ARBA" id="ARBA00023125"/>
    </source>
</evidence>
<feature type="region of interest" description="Disordered" evidence="7">
    <location>
        <begin position="106"/>
        <end position="133"/>
    </location>
</feature>
<dbReference type="InterPro" id="IPR044827">
    <property type="entry name" value="GBF-like"/>
</dbReference>
<accession>A0AAP0CLG1</accession>
<dbReference type="SMART" id="SM00338">
    <property type="entry name" value="BRLZ"/>
    <property type="match status" value="1"/>
</dbReference>
<dbReference type="Pfam" id="PF16596">
    <property type="entry name" value="MFMR_assoc"/>
    <property type="match status" value="1"/>
</dbReference>
<evidence type="ECO:0000256" key="2">
    <source>
        <dbReference type="ARBA" id="ARBA00007163"/>
    </source>
</evidence>
<dbReference type="GO" id="GO:0000976">
    <property type="term" value="F:transcription cis-regulatory region binding"/>
    <property type="evidence" value="ECO:0007669"/>
    <property type="project" value="UniProtKB-ARBA"/>
</dbReference>
<comment type="subcellular location">
    <subcellularLocation>
        <location evidence="1">Nucleus</location>
    </subcellularLocation>
</comment>
<organism evidence="9 10">
    <name type="scientific">Deinandra increscens subsp. villosa</name>
    <dbReference type="NCBI Taxonomy" id="3103831"/>
    <lineage>
        <taxon>Eukaryota</taxon>
        <taxon>Viridiplantae</taxon>
        <taxon>Streptophyta</taxon>
        <taxon>Embryophyta</taxon>
        <taxon>Tracheophyta</taxon>
        <taxon>Spermatophyta</taxon>
        <taxon>Magnoliopsida</taxon>
        <taxon>eudicotyledons</taxon>
        <taxon>Gunneridae</taxon>
        <taxon>Pentapetalae</taxon>
        <taxon>asterids</taxon>
        <taxon>campanulids</taxon>
        <taxon>Asterales</taxon>
        <taxon>Asteraceae</taxon>
        <taxon>Asteroideae</taxon>
        <taxon>Heliantheae alliance</taxon>
        <taxon>Madieae</taxon>
        <taxon>Madiinae</taxon>
        <taxon>Deinandra</taxon>
    </lineage>
</organism>
<feature type="compositionally biased region" description="Low complexity" evidence="7">
    <location>
        <begin position="241"/>
        <end position="263"/>
    </location>
</feature>
<dbReference type="Pfam" id="PF00170">
    <property type="entry name" value="bZIP_1"/>
    <property type="match status" value="1"/>
</dbReference>
<dbReference type="PROSITE" id="PS00036">
    <property type="entry name" value="BZIP_BASIC"/>
    <property type="match status" value="1"/>
</dbReference>
<keyword evidence="3" id="KW-0805">Transcription regulation</keyword>
<dbReference type="AlphaFoldDB" id="A0AAP0CLG1"/>
<dbReference type="CDD" id="cd14702">
    <property type="entry name" value="bZIP_plant_GBF1"/>
    <property type="match status" value="1"/>
</dbReference>
<dbReference type="EMBL" id="JBCNJP010000025">
    <property type="protein sequence ID" value="KAK9056135.1"/>
    <property type="molecule type" value="Genomic_DNA"/>
</dbReference>
<evidence type="ECO:0000256" key="6">
    <source>
        <dbReference type="ARBA" id="ARBA00023242"/>
    </source>
</evidence>
<feature type="region of interest" description="Disordered" evidence="7">
    <location>
        <begin position="440"/>
        <end position="462"/>
    </location>
</feature>
<evidence type="ECO:0000313" key="10">
    <source>
        <dbReference type="Proteomes" id="UP001408789"/>
    </source>
</evidence>
<evidence type="ECO:0000256" key="5">
    <source>
        <dbReference type="ARBA" id="ARBA00023163"/>
    </source>
</evidence>
<dbReference type="PANTHER" id="PTHR45967">
    <property type="entry name" value="G-BOX-BINDING FACTOR 3-RELATED"/>
    <property type="match status" value="1"/>
</dbReference>
<proteinExistence type="inferred from homology"/>
<dbReference type="Pfam" id="PF07777">
    <property type="entry name" value="MFMR"/>
    <property type="match status" value="1"/>
</dbReference>
<name>A0AAP0CLG1_9ASTR</name>
<comment type="similarity">
    <text evidence="2">Belongs to the bZIP family.</text>
</comment>
<keyword evidence="10" id="KW-1185">Reference proteome</keyword>
<comment type="caution">
    <text evidence="9">The sequence shown here is derived from an EMBL/GenBank/DDBJ whole genome shotgun (WGS) entry which is preliminary data.</text>
</comment>
<feature type="region of interest" description="Disordered" evidence="7">
    <location>
        <begin position="229"/>
        <end position="289"/>
    </location>
</feature>
<sequence>MTGGAVAFFRRVDRSRFVHVYGDHLNQYWTIGCKSPPLFLRLRRFLERENAVLKLLLTQLVKIIDGLTCLSCVAACETSFVVILTRVDPLFLNLLTYSPMGNCEETKACKPEKPSSPSPRSPPPPTEHQQTGVHAYPDWATMQAYYGPRMAVPPYFNSAVAPGHGPPPYMWGPPQHMMPPYAAMYPHGGVYPHPGVPMATPMSIDSPAKSSGNSDRGLMKKLKGFDGLAMSIGNGNEDGNSHSGETEGSSEGTGSDGNTTEGGQDNGKRSREESPNAPAGVGKTEPFSDQLFPTEQNEASKKVASLTVTPYKAYDSELKKSPTVLTSAPLARVASEALLLNERELKRERRKQSNRESARRSRLRKQAEAEELAIRVDALTAENLNLKSEVNRLVDTSEKLKFQNVTLMEKLKTAQLEPEIEDPRSDTKGLSLSTANLLSRVDNGSSSSSGGEGEVYESNNNQRSVAKLRQLLDASPRADAVVAG</sequence>
<gene>
    <name evidence="9" type="ORF">SSX86_027224</name>
</gene>
<dbReference type="GO" id="GO:0003700">
    <property type="term" value="F:DNA-binding transcription factor activity"/>
    <property type="evidence" value="ECO:0007669"/>
    <property type="project" value="InterPro"/>
</dbReference>
<dbReference type="Gene3D" id="1.20.5.170">
    <property type="match status" value="1"/>
</dbReference>
<protein>
    <recommendedName>
        <fullName evidence="8">BZIP domain-containing protein</fullName>
    </recommendedName>
</protein>
<evidence type="ECO:0000313" key="9">
    <source>
        <dbReference type="EMBL" id="KAK9056135.1"/>
    </source>
</evidence>
<keyword evidence="6" id="KW-0539">Nucleus</keyword>
<feature type="domain" description="BZIP" evidence="8">
    <location>
        <begin position="344"/>
        <end position="407"/>
    </location>
</feature>
<dbReference type="PROSITE" id="PS50217">
    <property type="entry name" value="BZIP"/>
    <property type="match status" value="1"/>
</dbReference>
<feature type="compositionally biased region" description="Pro residues" evidence="7">
    <location>
        <begin position="114"/>
        <end position="126"/>
    </location>
</feature>
<evidence type="ECO:0000259" key="8">
    <source>
        <dbReference type="PROSITE" id="PS50217"/>
    </source>
</evidence>
<dbReference type="PANTHER" id="PTHR45967:SF45">
    <property type="entry name" value="COMMON PLANT REGULATORY FACTOR 1-RELATED"/>
    <property type="match status" value="1"/>
</dbReference>
<dbReference type="InterPro" id="IPR012900">
    <property type="entry name" value="MFMR"/>
</dbReference>
<dbReference type="SUPFAM" id="SSF57959">
    <property type="entry name" value="Leucine zipper domain"/>
    <property type="match status" value="1"/>
</dbReference>
<dbReference type="InterPro" id="IPR046347">
    <property type="entry name" value="bZIP_sf"/>
</dbReference>
<evidence type="ECO:0000256" key="7">
    <source>
        <dbReference type="SAM" id="MobiDB-lite"/>
    </source>
</evidence>
<evidence type="ECO:0000256" key="3">
    <source>
        <dbReference type="ARBA" id="ARBA00023015"/>
    </source>
</evidence>
<dbReference type="Proteomes" id="UP001408789">
    <property type="component" value="Unassembled WGS sequence"/>
</dbReference>
<dbReference type="GO" id="GO:0005634">
    <property type="term" value="C:nucleus"/>
    <property type="evidence" value="ECO:0007669"/>
    <property type="project" value="UniProtKB-SubCell"/>
</dbReference>
<dbReference type="InterPro" id="IPR045314">
    <property type="entry name" value="bZIP_plant_GBF1"/>
</dbReference>
<reference evidence="9 10" key="1">
    <citation type="submission" date="2024-04" db="EMBL/GenBank/DDBJ databases">
        <title>The reference genome of an endangered Asteraceae, Deinandra increscens subsp. villosa, native to the Central Coast of California.</title>
        <authorList>
            <person name="Guilliams M."/>
            <person name="Hasenstab-Lehman K."/>
            <person name="Meyer R."/>
            <person name="Mcevoy S."/>
        </authorList>
    </citation>
    <scope>NUCLEOTIDE SEQUENCE [LARGE SCALE GENOMIC DNA]</scope>
    <source>
        <tissue evidence="9">Leaf</tissue>
    </source>
</reference>
<feature type="region of interest" description="Disordered" evidence="7">
    <location>
        <begin position="346"/>
        <end position="367"/>
    </location>
</feature>
<evidence type="ECO:0000256" key="1">
    <source>
        <dbReference type="ARBA" id="ARBA00004123"/>
    </source>
</evidence>
<keyword evidence="4" id="KW-0238">DNA-binding</keyword>
<dbReference type="InterPro" id="IPR004827">
    <property type="entry name" value="bZIP"/>
</dbReference>